<evidence type="ECO:0000313" key="1">
    <source>
        <dbReference type="EMBL" id="GIY65875.1"/>
    </source>
</evidence>
<reference evidence="1 2" key="1">
    <citation type="submission" date="2021-06" db="EMBL/GenBank/DDBJ databases">
        <title>Caerostris extrusa draft genome.</title>
        <authorList>
            <person name="Kono N."/>
            <person name="Arakawa K."/>
        </authorList>
    </citation>
    <scope>NUCLEOTIDE SEQUENCE [LARGE SCALE GENOMIC DNA]</scope>
</reference>
<evidence type="ECO:0000313" key="2">
    <source>
        <dbReference type="Proteomes" id="UP001054945"/>
    </source>
</evidence>
<accession>A0AAV4V6J9</accession>
<protein>
    <submittedName>
        <fullName evidence="1">Uncharacterized protein</fullName>
    </submittedName>
</protein>
<dbReference type="Proteomes" id="UP001054945">
    <property type="component" value="Unassembled WGS sequence"/>
</dbReference>
<name>A0AAV4V6J9_CAEEX</name>
<comment type="caution">
    <text evidence="1">The sequence shown here is derived from an EMBL/GenBank/DDBJ whole genome shotgun (WGS) entry which is preliminary data.</text>
</comment>
<organism evidence="1 2">
    <name type="scientific">Caerostris extrusa</name>
    <name type="common">Bark spider</name>
    <name type="synonym">Caerostris bankana</name>
    <dbReference type="NCBI Taxonomy" id="172846"/>
    <lineage>
        <taxon>Eukaryota</taxon>
        <taxon>Metazoa</taxon>
        <taxon>Ecdysozoa</taxon>
        <taxon>Arthropoda</taxon>
        <taxon>Chelicerata</taxon>
        <taxon>Arachnida</taxon>
        <taxon>Araneae</taxon>
        <taxon>Araneomorphae</taxon>
        <taxon>Entelegynae</taxon>
        <taxon>Araneoidea</taxon>
        <taxon>Araneidae</taxon>
        <taxon>Caerostris</taxon>
    </lineage>
</organism>
<keyword evidence="2" id="KW-1185">Reference proteome</keyword>
<dbReference type="EMBL" id="BPLR01014042">
    <property type="protein sequence ID" value="GIY65875.1"/>
    <property type="molecule type" value="Genomic_DNA"/>
</dbReference>
<gene>
    <name evidence="1" type="ORF">CEXT_798031</name>
</gene>
<dbReference type="AlphaFoldDB" id="A0AAV4V6J9"/>
<sequence>MIHSQMEAAKNAGCVFACILSKRDVFLSPFNAVFQLQTHTHAVTSSNPATTALTSVEAKKNRNEILSHYKYLVFFLSFLLHRKQSGAFPHQLRCSALFLNEVSPPEMLLHQGPYYSFFSISLSREYRRESNSR</sequence>
<proteinExistence type="predicted"/>